<protein>
    <recommendedName>
        <fullName evidence="3">Hsp70 family protein</fullName>
    </recommendedName>
</protein>
<accession>A0ABT7BNS1</accession>
<dbReference type="PANTHER" id="PTHR42749:SF1">
    <property type="entry name" value="CELL SHAPE-DETERMINING PROTEIN MREB"/>
    <property type="match status" value="1"/>
</dbReference>
<dbReference type="Gene3D" id="3.90.640.10">
    <property type="entry name" value="Actin, Chain A, domain 4"/>
    <property type="match status" value="1"/>
</dbReference>
<dbReference type="CDD" id="cd10170">
    <property type="entry name" value="ASKHA_NBD_HSP70"/>
    <property type="match status" value="1"/>
</dbReference>
<dbReference type="InterPro" id="IPR043129">
    <property type="entry name" value="ATPase_NBD"/>
</dbReference>
<dbReference type="SUPFAM" id="SSF53067">
    <property type="entry name" value="Actin-like ATPase domain"/>
    <property type="match status" value="2"/>
</dbReference>
<dbReference type="EMBL" id="JAQPOK010000136">
    <property type="protein sequence ID" value="MDJ1180740.1"/>
    <property type="molecule type" value="Genomic_DNA"/>
</dbReference>
<dbReference type="Proteomes" id="UP001231370">
    <property type="component" value="Unassembled WGS sequence"/>
</dbReference>
<organism evidence="1 2">
    <name type="scientific">Roseofilum halophilum BLCC-M91</name>
    <dbReference type="NCBI Taxonomy" id="3022259"/>
    <lineage>
        <taxon>Bacteria</taxon>
        <taxon>Bacillati</taxon>
        <taxon>Cyanobacteriota</taxon>
        <taxon>Cyanophyceae</taxon>
        <taxon>Desertifilales</taxon>
        <taxon>Desertifilaceae</taxon>
        <taxon>Roseofilum</taxon>
        <taxon>Roseofilum halophilum</taxon>
    </lineage>
</organism>
<gene>
    <name evidence="1" type="ORF">PJF56_17920</name>
</gene>
<comment type="caution">
    <text evidence="1">The sequence shown here is derived from an EMBL/GenBank/DDBJ whole genome shotgun (WGS) entry which is preliminary data.</text>
</comment>
<proteinExistence type="predicted"/>
<keyword evidence="2" id="KW-1185">Reference proteome</keyword>
<dbReference type="PANTHER" id="PTHR42749">
    <property type="entry name" value="CELL SHAPE-DETERMINING PROTEIN MREB"/>
    <property type="match status" value="1"/>
</dbReference>
<evidence type="ECO:0008006" key="3">
    <source>
        <dbReference type="Google" id="ProtNLM"/>
    </source>
</evidence>
<dbReference type="RefSeq" id="WP_283764041.1">
    <property type="nucleotide sequence ID" value="NZ_JAQPOK010000136.1"/>
</dbReference>
<sequence length="510" mass="57508">MTYHSSGQNHSEGHNHLWYLGIDWGTTKISAVLLDSSRRCFYPLEPLSPQPVKAGVSLKPWLDWGLPGVEGEWVVKGLAPLGQSIEESLVQMVGQLREMVEKNSCYQELWSQLSGVIVGCPAHWSDAYRFNLREAILRAGWVNQAHQIMFLEEAIALVISELRDTAQGNQWQGATLILDSGATSTEFALVDLPLKRSQLKYEHFHVASLAYGGDAIDQDIICQLLLSSENGLLPSSSPLEKRIKFPQPGEVDVTARHRLSEYLNGADWGEKLLEIAREIKHRLQIETQIAVRLDRQQWTIRRRDLEIKVFVPFLRGLNREINRLFTRTGVAPQAVRQMLCTGGSASLPAIARWLRQKLPSAAIIQDRTPQGQPPKCSRVAYGLANLPLYPQVLNSVRHQYSDYFLLLELLRVMPDGAIAETQLFQLLEQRGINTAVCGDRLHQLLSGYLPPGLRSPQKSRDFKFNQSLFIPQETGFYALNPEHKTKVSDGFEQVLATSSQTLDDPYLVLW</sequence>
<dbReference type="Gene3D" id="3.30.420.40">
    <property type="match status" value="2"/>
</dbReference>
<reference evidence="1 2" key="1">
    <citation type="submission" date="2023-01" db="EMBL/GenBank/DDBJ databases">
        <title>Novel diversity within Roseofilum (Cyanobacteria; Desertifilaceae) from marine benthic mats with descriptions of four novel species.</title>
        <authorList>
            <person name="Wang Y."/>
            <person name="Berthold D.E."/>
            <person name="Hu J."/>
            <person name="Lefler F.W."/>
            <person name="Laughinghouse H.D. IV."/>
        </authorList>
    </citation>
    <scope>NUCLEOTIDE SEQUENCE [LARGE SCALE GENOMIC DNA]</scope>
    <source>
        <strain evidence="1 2">BLCC-M91</strain>
    </source>
</reference>
<name>A0ABT7BNS1_9CYAN</name>
<evidence type="ECO:0000313" key="2">
    <source>
        <dbReference type="Proteomes" id="UP001231370"/>
    </source>
</evidence>
<evidence type="ECO:0000313" key="1">
    <source>
        <dbReference type="EMBL" id="MDJ1180740.1"/>
    </source>
</evidence>